<evidence type="ECO:0000313" key="2">
    <source>
        <dbReference type="EMBL" id="GFN94446.1"/>
    </source>
</evidence>
<name>A0AAV3ZIT3_9GAST</name>
<dbReference type="EMBL" id="BLXT01002455">
    <property type="protein sequence ID" value="GFN94446.1"/>
    <property type="molecule type" value="Genomic_DNA"/>
</dbReference>
<organism evidence="2 3">
    <name type="scientific">Plakobranchus ocellatus</name>
    <dbReference type="NCBI Taxonomy" id="259542"/>
    <lineage>
        <taxon>Eukaryota</taxon>
        <taxon>Metazoa</taxon>
        <taxon>Spiralia</taxon>
        <taxon>Lophotrochozoa</taxon>
        <taxon>Mollusca</taxon>
        <taxon>Gastropoda</taxon>
        <taxon>Heterobranchia</taxon>
        <taxon>Euthyneura</taxon>
        <taxon>Panpulmonata</taxon>
        <taxon>Sacoglossa</taxon>
        <taxon>Placobranchoidea</taxon>
        <taxon>Plakobranchidae</taxon>
        <taxon>Plakobranchus</taxon>
    </lineage>
</organism>
<gene>
    <name evidence="2" type="ORF">PoB_002095200</name>
</gene>
<protein>
    <submittedName>
        <fullName evidence="2">Uncharacterized protein</fullName>
    </submittedName>
</protein>
<accession>A0AAV3ZIT3</accession>
<reference evidence="2 3" key="1">
    <citation type="journal article" date="2021" name="Elife">
        <title>Chloroplast acquisition without the gene transfer in kleptoplastic sea slugs, Plakobranchus ocellatus.</title>
        <authorList>
            <person name="Maeda T."/>
            <person name="Takahashi S."/>
            <person name="Yoshida T."/>
            <person name="Shimamura S."/>
            <person name="Takaki Y."/>
            <person name="Nagai Y."/>
            <person name="Toyoda A."/>
            <person name="Suzuki Y."/>
            <person name="Arimoto A."/>
            <person name="Ishii H."/>
            <person name="Satoh N."/>
            <person name="Nishiyama T."/>
            <person name="Hasebe M."/>
            <person name="Maruyama T."/>
            <person name="Minagawa J."/>
            <person name="Obokata J."/>
            <person name="Shigenobu S."/>
        </authorList>
    </citation>
    <scope>NUCLEOTIDE SEQUENCE [LARGE SCALE GENOMIC DNA]</scope>
</reference>
<feature type="region of interest" description="Disordered" evidence="1">
    <location>
        <begin position="104"/>
        <end position="135"/>
    </location>
</feature>
<evidence type="ECO:0000256" key="1">
    <source>
        <dbReference type="SAM" id="MobiDB-lite"/>
    </source>
</evidence>
<proteinExistence type="predicted"/>
<feature type="region of interest" description="Disordered" evidence="1">
    <location>
        <begin position="23"/>
        <end position="79"/>
    </location>
</feature>
<keyword evidence="3" id="KW-1185">Reference proteome</keyword>
<dbReference type="Proteomes" id="UP000735302">
    <property type="component" value="Unassembled WGS sequence"/>
</dbReference>
<comment type="caution">
    <text evidence="2">The sequence shown here is derived from an EMBL/GenBank/DDBJ whole genome shotgun (WGS) entry which is preliminary data.</text>
</comment>
<feature type="compositionally biased region" description="Polar residues" evidence="1">
    <location>
        <begin position="104"/>
        <end position="117"/>
    </location>
</feature>
<dbReference type="AlphaFoldDB" id="A0AAV3ZIT3"/>
<evidence type="ECO:0000313" key="3">
    <source>
        <dbReference type="Proteomes" id="UP000735302"/>
    </source>
</evidence>
<sequence>METRNSCSMPLSIAEAISLVLEDDDDFDDSHESKVDISGNPSQVSETPEQRTDELFSASCSQSSPSVGAECNPPPQTEDTLLESEVNISGNPAQVSETLEQRTDQLFSASCSQSSPSVGAECNPPPQTEDTLLGL</sequence>